<proteinExistence type="predicted"/>
<keyword evidence="2" id="KW-1185">Reference proteome</keyword>
<organism evidence="1 2">
    <name type="scientific">Parasphingopyxis lamellibrachiae</name>
    <dbReference type="NCBI Taxonomy" id="680125"/>
    <lineage>
        <taxon>Bacteria</taxon>
        <taxon>Pseudomonadati</taxon>
        <taxon>Pseudomonadota</taxon>
        <taxon>Alphaproteobacteria</taxon>
        <taxon>Sphingomonadales</taxon>
        <taxon>Sphingomonadaceae</taxon>
        <taxon>Parasphingopyxis</taxon>
    </lineage>
</organism>
<accession>A0A3D9F643</accession>
<gene>
    <name evidence="1" type="ORF">DFR46_2964</name>
</gene>
<sequence length="87" mass="10075">MTKSISEREYIAWRKGFHAGREAAIFGEPCKPEKDLCLSKIITETQDFSEAVIEGYREGHFSMSTDDSWEAWLIKKQRRQAIAAMDF</sequence>
<dbReference type="Proteomes" id="UP000256310">
    <property type="component" value="Unassembled WGS sequence"/>
</dbReference>
<dbReference type="RefSeq" id="WP_116237449.1">
    <property type="nucleotide sequence ID" value="NZ_QRDP01000012.1"/>
</dbReference>
<name>A0A3D9F643_9SPHN</name>
<evidence type="ECO:0000313" key="1">
    <source>
        <dbReference type="EMBL" id="RED10701.1"/>
    </source>
</evidence>
<comment type="caution">
    <text evidence="1">The sequence shown here is derived from an EMBL/GenBank/DDBJ whole genome shotgun (WGS) entry which is preliminary data.</text>
</comment>
<reference evidence="1 2" key="1">
    <citation type="submission" date="2018-07" db="EMBL/GenBank/DDBJ databases">
        <title>Genomic Encyclopedia of Type Strains, Phase IV (KMG-IV): sequencing the most valuable type-strain genomes for metagenomic binning, comparative biology and taxonomic classification.</title>
        <authorList>
            <person name="Goeker M."/>
        </authorList>
    </citation>
    <scope>NUCLEOTIDE SEQUENCE [LARGE SCALE GENOMIC DNA]</scope>
    <source>
        <strain evidence="1 2">DSM 26725</strain>
    </source>
</reference>
<evidence type="ECO:0000313" key="2">
    <source>
        <dbReference type="Proteomes" id="UP000256310"/>
    </source>
</evidence>
<dbReference type="EMBL" id="QRDP01000012">
    <property type="protein sequence ID" value="RED10701.1"/>
    <property type="molecule type" value="Genomic_DNA"/>
</dbReference>
<dbReference type="AlphaFoldDB" id="A0A3D9F643"/>
<protein>
    <submittedName>
        <fullName evidence="1">Uncharacterized protein</fullName>
    </submittedName>
</protein>